<dbReference type="Pfam" id="PF13041">
    <property type="entry name" value="PPR_2"/>
    <property type="match status" value="2"/>
</dbReference>
<comment type="similarity">
    <text evidence="3">Belongs to the PPR family. PCMP-E subfamily.</text>
</comment>
<feature type="domain" description="Interferon-related developmental regulator N-terminal" evidence="5">
    <location>
        <begin position="754"/>
        <end position="917"/>
    </location>
</feature>
<evidence type="ECO:0000313" key="6">
    <source>
        <dbReference type="EMBL" id="TVU46467.1"/>
    </source>
</evidence>
<evidence type="ECO:0000256" key="1">
    <source>
        <dbReference type="ARBA" id="ARBA00022737"/>
    </source>
</evidence>
<dbReference type="FunFam" id="1.25.40.10:FF:000205">
    <property type="entry name" value="Pentatricopeptide repeat-containing protein, mitochondrial"/>
    <property type="match status" value="1"/>
</dbReference>
<feature type="repeat" description="PPR" evidence="4">
    <location>
        <begin position="540"/>
        <end position="575"/>
    </location>
</feature>
<dbReference type="OrthoDB" id="772568at2759"/>
<dbReference type="Proteomes" id="UP000324897">
    <property type="component" value="Chromosome 5"/>
</dbReference>
<feature type="repeat" description="PPR" evidence="4">
    <location>
        <begin position="71"/>
        <end position="105"/>
    </location>
</feature>
<feature type="repeat" description="PPR" evidence="4">
    <location>
        <begin position="241"/>
        <end position="275"/>
    </location>
</feature>
<dbReference type="AlphaFoldDB" id="A0A5J9WF11"/>
<name>A0A5J9WF11_9POAL</name>
<sequence length="991" mass="109570">MAVAVDVHGCIQLLRSCGAATGRQLHQLLFKSGHVPCSLPPTNSVLLMYSRCSPAHSRDARRLFDEMHTKNCFSYNTLITAFINSGDLPAALRIFHSMPERNNFSWNAMITGAAAAGYLNTARDLLDEMPVKDVVACNAVLHRYVRCGQVDEAFALVKRIGLQGNSEATSSPWNDTFVLTTVVGACADRMKYEFGRQAHARIVVAKSEIDSVLGCALIDMYCKCGDLDSARYVHDGLKRVDDFSLSSLIYGYAACGQWDEALCLFDKVENPSVVLWNSFISGCVSACHGDGAFVLFVRMMRSNVLPDNSTYVSILNVCGFLGMLKPGLQVHGCALKSGAVSDLVAASALIDFYSKCSLWEDACRAFSELRFHDTIVLNSMITVYSNCGQIHEARRVFGMITCKSVISWNSMIVGFSQNGHALDAMELFCEMHRLGLQLDKVSVASALSASSSICSISFGEQIFSLSIALGLQSDQVVASSLIDLYCKCGNLANGYRIFDGIAKPDEVLWNSMLLGYASNGYGHEALELLKLMQNRGIKPSERTFIAVLSACCHSGLVEEGLRWFHRMQEDFGVSPSAEHYSCVIDLLVRAGRLDEAVDFIENMPFKADTLSWTSIVGGCKAQGNEALLQKVARKAINMELSPHSSLYVQLSSILAAQGDWVKSAEIRGMMHEKRIYATLLSQFANSINKGSTKEKLTQNKRLLSPNMARSTKDYLCMLRFIWPSCSFQQLIRVWVTALLRFKKTKAFPSPKKKFVSATDLAETQLSLKAIWVAIHPNSGSNVSIVRKTKPPLLAAAVSAWAFLVTNLGSSRRNNDSWKETITFLSNLLEAEERAVWIAGGEALALCYVLKLLDVSSSEEADVDSETRETCGSKTQLFLDIQAVKAKIYDLVYNLSMEAGSRGADKKNLNDQKDLFQRSADFIKNGKSPEKSRKISGKSGVLGVTSWREWIQLDYLRRFVGRGFLKHAQDNDSLHDSFDMKVYRTENMSTLK</sequence>
<dbReference type="InterPro" id="IPR002885">
    <property type="entry name" value="PPR_rpt"/>
</dbReference>
<evidence type="ECO:0000256" key="2">
    <source>
        <dbReference type="ARBA" id="ARBA00022946"/>
    </source>
</evidence>
<evidence type="ECO:0000256" key="3">
    <source>
        <dbReference type="ARBA" id="ARBA00061659"/>
    </source>
</evidence>
<dbReference type="NCBIfam" id="TIGR00756">
    <property type="entry name" value="PPR"/>
    <property type="match status" value="6"/>
</dbReference>
<evidence type="ECO:0000259" key="5">
    <source>
        <dbReference type="Pfam" id="PF05004"/>
    </source>
</evidence>
<keyword evidence="2" id="KW-0809">Transit peptide</keyword>
<feature type="repeat" description="PPR" evidence="4">
    <location>
        <begin position="505"/>
        <end position="539"/>
    </location>
</feature>
<keyword evidence="7" id="KW-1185">Reference proteome</keyword>
<dbReference type="InterPro" id="IPR046960">
    <property type="entry name" value="PPR_At4g14850-like_plant"/>
</dbReference>
<dbReference type="InterPro" id="IPR007701">
    <property type="entry name" value="Interferon-rel_develop_reg_N"/>
</dbReference>
<dbReference type="GO" id="GO:0009451">
    <property type="term" value="P:RNA modification"/>
    <property type="evidence" value="ECO:0007669"/>
    <property type="project" value="InterPro"/>
</dbReference>
<protein>
    <recommendedName>
        <fullName evidence="5">Interferon-related developmental regulator N-terminal domain-containing protein</fullName>
    </recommendedName>
</protein>
<dbReference type="GO" id="GO:0005739">
    <property type="term" value="C:mitochondrion"/>
    <property type="evidence" value="ECO:0007669"/>
    <property type="project" value="UniProtKB-ARBA"/>
</dbReference>
<dbReference type="EMBL" id="RWGY01000004">
    <property type="protein sequence ID" value="TVU46467.1"/>
    <property type="molecule type" value="Genomic_DNA"/>
</dbReference>
<dbReference type="PROSITE" id="PS51375">
    <property type="entry name" value="PPR"/>
    <property type="match status" value="6"/>
</dbReference>
<reference evidence="6 7" key="1">
    <citation type="journal article" date="2019" name="Sci. Rep.">
        <title>A high-quality genome of Eragrostis curvula grass provides insights into Poaceae evolution and supports new strategies to enhance forage quality.</title>
        <authorList>
            <person name="Carballo J."/>
            <person name="Santos B.A.C.M."/>
            <person name="Zappacosta D."/>
            <person name="Garbus I."/>
            <person name="Selva J.P."/>
            <person name="Gallo C.A."/>
            <person name="Diaz A."/>
            <person name="Albertini E."/>
            <person name="Caccamo M."/>
            <person name="Echenique V."/>
        </authorList>
    </citation>
    <scope>NUCLEOTIDE SEQUENCE [LARGE SCALE GENOMIC DNA]</scope>
    <source>
        <strain evidence="7">cv. Victoria</strain>
        <tissue evidence="6">Leaf</tissue>
    </source>
</reference>
<gene>
    <name evidence="6" type="ORF">EJB05_06007</name>
</gene>
<feature type="non-terminal residue" evidence="6">
    <location>
        <position position="1"/>
    </location>
</feature>
<dbReference type="FunFam" id="1.25.40.10:FF:000797">
    <property type="entry name" value="Pentatricopeptide repeat-containing protein chloroplastic"/>
    <property type="match status" value="1"/>
</dbReference>
<accession>A0A5J9WF11</accession>
<organism evidence="6 7">
    <name type="scientific">Eragrostis curvula</name>
    <name type="common">weeping love grass</name>
    <dbReference type="NCBI Taxonomy" id="38414"/>
    <lineage>
        <taxon>Eukaryota</taxon>
        <taxon>Viridiplantae</taxon>
        <taxon>Streptophyta</taxon>
        <taxon>Embryophyta</taxon>
        <taxon>Tracheophyta</taxon>
        <taxon>Spermatophyta</taxon>
        <taxon>Magnoliopsida</taxon>
        <taxon>Liliopsida</taxon>
        <taxon>Poales</taxon>
        <taxon>Poaceae</taxon>
        <taxon>PACMAD clade</taxon>
        <taxon>Chloridoideae</taxon>
        <taxon>Eragrostideae</taxon>
        <taxon>Eragrostidinae</taxon>
        <taxon>Eragrostis</taxon>
    </lineage>
</organism>
<evidence type="ECO:0000256" key="4">
    <source>
        <dbReference type="PROSITE-ProRule" id="PRU00708"/>
    </source>
</evidence>
<proteinExistence type="inferred from homology"/>
<feature type="repeat" description="PPR" evidence="4">
    <location>
        <begin position="404"/>
        <end position="438"/>
    </location>
</feature>
<dbReference type="InterPro" id="IPR011990">
    <property type="entry name" value="TPR-like_helical_dom_sf"/>
</dbReference>
<dbReference type="Gene3D" id="1.25.40.10">
    <property type="entry name" value="Tetratricopeptide repeat domain"/>
    <property type="match status" value="6"/>
</dbReference>
<dbReference type="PANTHER" id="PTHR47926">
    <property type="entry name" value="PENTATRICOPEPTIDE REPEAT-CONTAINING PROTEIN"/>
    <property type="match status" value="1"/>
</dbReference>
<dbReference type="Gramene" id="TVU46467">
    <property type="protein sequence ID" value="TVU46467"/>
    <property type="gene ID" value="EJB05_06007"/>
</dbReference>
<feature type="repeat" description="PPR" evidence="4">
    <location>
        <begin position="133"/>
        <end position="167"/>
    </location>
</feature>
<dbReference type="GO" id="GO:0003723">
    <property type="term" value="F:RNA binding"/>
    <property type="evidence" value="ECO:0007669"/>
    <property type="project" value="InterPro"/>
</dbReference>
<keyword evidence="1" id="KW-0677">Repeat</keyword>
<comment type="caution">
    <text evidence="6">The sequence shown here is derived from an EMBL/GenBank/DDBJ whole genome shotgun (WGS) entry which is preliminary data.</text>
</comment>
<evidence type="ECO:0000313" key="7">
    <source>
        <dbReference type="Proteomes" id="UP000324897"/>
    </source>
</evidence>
<dbReference type="Pfam" id="PF05004">
    <property type="entry name" value="IFRD"/>
    <property type="match status" value="1"/>
</dbReference>
<dbReference type="PANTHER" id="PTHR47926:SF392">
    <property type="entry name" value="PENTATRICOPEPTIDE REPEAT-CONTAINING PROTEIN"/>
    <property type="match status" value="1"/>
</dbReference>
<dbReference type="Pfam" id="PF01535">
    <property type="entry name" value="PPR"/>
    <property type="match status" value="9"/>
</dbReference>